<gene>
    <name evidence="3" type="ORF">N7532_000135</name>
</gene>
<dbReference type="Pfam" id="PF12572">
    <property type="entry name" value="DUF3752"/>
    <property type="match status" value="1"/>
</dbReference>
<dbReference type="OrthoDB" id="73491at2759"/>
<proteinExistence type="predicted"/>
<comment type="caution">
    <text evidence="3">The sequence shown here is derived from an EMBL/GenBank/DDBJ whole genome shotgun (WGS) entry which is preliminary data.</text>
</comment>
<evidence type="ECO:0000256" key="1">
    <source>
        <dbReference type="SAM" id="MobiDB-lite"/>
    </source>
</evidence>
<dbReference type="Proteomes" id="UP001149074">
    <property type="component" value="Unassembled WGS sequence"/>
</dbReference>
<feature type="domain" description="DUF3752" evidence="2">
    <location>
        <begin position="99"/>
        <end position="248"/>
    </location>
</feature>
<feature type="compositionally biased region" description="Low complexity" evidence="1">
    <location>
        <begin position="121"/>
        <end position="134"/>
    </location>
</feature>
<dbReference type="PANTHER" id="PTHR46370:SF1">
    <property type="entry name" value="GPALPP MOTIFS-CONTAINING PROTEIN 1"/>
    <property type="match status" value="1"/>
</dbReference>
<evidence type="ECO:0000259" key="2">
    <source>
        <dbReference type="Pfam" id="PF12572"/>
    </source>
</evidence>
<organism evidence="3 4">
    <name type="scientific">Penicillium argentinense</name>
    <dbReference type="NCBI Taxonomy" id="1131581"/>
    <lineage>
        <taxon>Eukaryota</taxon>
        <taxon>Fungi</taxon>
        <taxon>Dikarya</taxon>
        <taxon>Ascomycota</taxon>
        <taxon>Pezizomycotina</taxon>
        <taxon>Eurotiomycetes</taxon>
        <taxon>Eurotiomycetidae</taxon>
        <taxon>Eurotiales</taxon>
        <taxon>Aspergillaceae</taxon>
        <taxon>Penicillium</taxon>
    </lineage>
</organism>
<feature type="compositionally biased region" description="Polar residues" evidence="1">
    <location>
        <begin position="241"/>
        <end position="253"/>
    </location>
</feature>
<feature type="region of interest" description="Disordered" evidence="1">
    <location>
        <begin position="1"/>
        <end position="253"/>
    </location>
</feature>
<reference evidence="3" key="1">
    <citation type="submission" date="2022-11" db="EMBL/GenBank/DDBJ databases">
        <authorList>
            <person name="Petersen C."/>
        </authorList>
    </citation>
    <scope>NUCLEOTIDE SEQUENCE</scope>
    <source>
        <strain evidence="3">IBT 30761</strain>
    </source>
</reference>
<feature type="compositionally biased region" description="Basic and acidic residues" evidence="1">
    <location>
        <begin position="143"/>
        <end position="152"/>
    </location>
</feature>
<feature type="compositionally biased region" description="Basic and acidic residues" evidence="1">
    <location>
        <begin position="168"/>
        <end position="222"/>
    </location>
</feature>
<accession>A0A9W9G4N6</accession>
<dbReference type="RefSeq" id="XP_056479863.1">
    <property type="nucleotide sequence ID" value="XM_056612639.1"/>
</dbReference>
<dbReference type="PANTHER" id="PTHR46370">
    <property type="entry name" value="GPALPP MOTIFS-CONTAINING PROTEIN 1"/>
    <property type="match status" value="1"/>
</dbReference>
<evidence type="ECO:0000313" key="4">
    <source>
        <dbReference type="Proteomes" id="UP001149074"/>
    </source>
</evidence>
<protein>
    <recommendedName>
        <fullName evidence="2">DUF3752 domain-containing protein</fullName>
    </recommendedName>
</protein>
<evidence type="ECO:0000313" key="3">
    <source>
        <dbReference type="EMBL" id="KAJ5112090.1"/>
    </source>
</evidence>
<dbReference type="EMBL" id="JAPQKI010000001">
    <property type="protein sequence ID" value="KAJ5112090.1"/>
    <property type="molecule type" value="Genomic_DNA"/>
</dbReference>
<keyword evidence="4" id="KW-1185">Reference proteome</keyword>
<feature type="compositionally biased region" description="Acidic residues" evidence="1">
    <location>
        <begin position="45"/>
        <end position="54"/>
    </location>
</feature>
<reference evidence="3" key="2">
    <citation type="journal article" date="2023" name="IMA Fungus">
        <title>Comparative genomic study of the Penicillium genus elucidates a diverse pangenome and 15 lateral gene transfer events.</title>
        <authorList>
            <person name="Petersen C."/>
            <person name="Sorensen T."/>
            <person name="Nielsen M.R."/>
            <person name="Sondergaard T.E."/>
            <person name="Sorensen J.L."/>
            <person name="Fitzpatrick D.A."/>
            <person name="Frisvad J.C."/>
            <person name="Nielsen K.L."/>
        </authorList>
    </citation>
    <scope>NUCLEOTIDE SEQUENCE</scope>
    <source>
        <strain evidence="3">IBT 30761</strain>
    </source>
</reference>
<dbReference type="AlphaFoldDB" id="A0A9W9G4N6"/>
<dbReference type="InterPro" id="IPR022226">
    <property type="entry name" value="DUF3752"/>
</dbReference>
<dbReference type="InterPro" id="IPR046331">
    <property type="entry name" value="GPAM1-like"/>
</dbReference>
<name>A0A9W9G4N6_9EURO</name>
<sequence>MDSEKRKFGDDDEGQPPPSPKRRVIGPSLPSAESREASGSCSGSDDSDDSDDDFGPSLPPPDGAGAPAVPESAQTENPGPESAKGEKAESRRDQWMLQPPEHSDWASKIDPTQLRNRKFQTGKTARAATASSKTVDASWVETPEERIRRLEDEVMGVGAPSGGAPQSKSEKKNTTKDRSMEEKIKKFNDRSGKNRRLEKPEKTRKEEEDDPSMRAFDREKDMAVSSKISNAQRREMVNKASDYNSRFSKGSFL</sequence>
<dbReference type="GeneID" id="81351618"/>
<feature type="compositionally biased region" description="Basic and acidic residues" evidence="1">
    <location>
        <begin position="83"/>
        <end position="94"/>
    </location>
</feature>